<accession>A0A1B2DPU9</accession>
<sequence>MQQRKPIYTKWWFWLIIVLIVGSVSNLNKDRSTTPTATNVESSKNETKAASETASNATDSKKDAASKTEKAKAEGVVAQDVESFRKAFNKASEALGAKFTVKSLKVEGSGFQHQLTDSIYLNGFVNKETGAIKELLIMGAGDGTPQSGANLILSFGALIGATNPDLETSESGEIFEELGLMESNVDLYKLNKSAERNGIVYTIKSSKETGIWFMAQNASVK</sequence>
<feature type="compositionally biased region" description="Basic and acidic residues" evidence="1">
    <location>
        <begin position="59"/>
        <end position="72"/>
    </location>
</feature>
<reference evidence="3" key="1">
    <citation type="submission" date="2016-08" db="EMBL/GenBank/DDBJ databases">
        <title>Complete Genome Seqeunce of Paenibacillus sp. BIHB 4019 from tea rhizoplane.</title>
        <authorList>
            <person name="Thakur R."/>
            <person name="Swarnkar M.K."/>
            <person name="Gulati A."/>
        </authorList>
    </citation>
    <scope>NUCLEOTIDE SEQUENCE [LARGE SCALE GENOMIC DNA]</scope>
    <source>
        <strain evidence="3">BIHB4019</strain>
    </source>
</reference>
<proteinExistence type="predicted"/>
<dbReference type="AlphaFoldDB" id="A0A1B2DPU9"/>
<evidence type="ECO:0000256" key="2">
    <source>
        <dbReference type="SAM" id="Phobius"/>
    </source>
</evidence>
<keyword evidence="2" id="KW-1133">Transmembrane helix</keyword>
<evidence type="ECO:0000256" key="1">
    <source>
        <dbReference type="SAM" id="MobiDB-lite"/>
    </source>
</evidence>
<keyword evidence="2" id="KW-0472">Membrane</keyword>
<keyword evidence="2" id="KW-0812">Transmembrane</keyword>
<protein>
    <submittedName>
        <fullName evidence="3">Uncharacterized protein</fullName>
    </submittedName>
</protein>
<feature type="compositionally biased region" description="Polar residues" evidence="1">
    <location>
        <begin position="30"/>
        <end position="42"/>
    </location>
</feature>
<feature type="region of interest" description="Disordered" evidence="1">
    <location>
        <begin position="30"/>
        <end position="72"/>
    </location>
</feature>
<evidence type="ECO:0000313" key="3">
    <source>
        <dbReference type="EMBL" id="ANY69718.1"/>
    </source>
</evidence>
<name>A0A1B2DPU9_9BACL</name>
<organism evidence="3">
    <name type="scientific">Paenibacillus sp. BIHB 4019</name>
    <dbReference type="NCBI Taxonomy" id="1870819"/>
    <lineage>
        <taxon>Bacteria</taxon>
        <taxon>Bacillati</taxon>
        <taxon>Bacillota</taxon>
        <taxon>Bacilli</taxon>
        <taxon>Bacillales</taxon>
        <taxon>Paenibacillaceae</taxon>
        <taxon>Paenibacillus</taxon>
    </lineage>
</organism>
<dbReference type="RefSeq" id="WP_099520707.1">
    <property type="nucleotide sequence ID" value="NZ_CP016808.1"/>
</dbReference>
<feature type="transmembrane region" description="Helical" evidence="2">
    <location>
        <begin position="12"/>
        <end position="28"/>
    </location>
</feature>
<dbReference type="EMBL" id="CP016808">
    <property type="protein sequence ID" value="ANY69718.1"/>
    <property type="molecule type" value="Genomic_DNA"/>
</dbReference>
<gene>
    <name evidence="3" type="ORF">BBD42_26925</name>
</gene>